<keyword evidence="16" id="KW-1185">Reference proteome</keyword>
<dbReference type="Gene3D" id="3.30.590.20">
    <property type="match status" value="1"/>
</dbReference>
<dbReference type="InterPro" id="IPR006335">
    <property type="entry name" value="Glut_biosynth"/>
</dbReference>
<protein>
    <recommendedName>
        <fullName evidence="13">Glutathione biosynthesis bifunctional protein GshAB</fullName>
    </recommendedName>
    <alternativeName>
        <fullName evidence="13">Gamma-GCS-GS</fullName>
        <shortName evidence="13">GCS-GS</shortName>
    </alternativeName>
    <domain>
        <recommendedName>
            <fullName evidence="13">Glutamate--cysteine ligase</fullName>
            <ecNumber evidence="13">6.3.2.2</ecNumber>
        </recommendedName>
        <alternativeName>
            <fullName evidence="13">Gamma-ECS</fullName>
            <shortName evidence="13">GCS</shortName>
        </alternativeName>
        <alternativeName>
            <fullName evidence="13">Gamma-glutamylcysteine synthetase</fullName>
        </alternativeName>
    </domain>
    <domain>
        <recommendedName>
            <fullName evidence="13">Glutathione synthetase</fullName>
            <ecNumber evidence="13">6.3.2.3</ecNumber>
        </recommendedName>
        <alternativeName>
            <fullName evidence="13">GSH synthetase</fullName>
            <shortName evidence="13">GS</shortName>
            <shortName evidence="13">GSH-S</shortName>
            <shortName evidence="13">GSHase</shortName>
        </alternativeName>
        <alternativeName>
            <fullName evidence="13">Glutathione synthase</fullName>
        </alternativeName>
    </domain>
</protein>
<evidence type="ECO:0000259" key="14">
    <source>
        <dbReference type="PROSITE" id="PS50975"/>
    </source>
</evidence>
<dbReference type="GO" id="GO:0005524">
    <property type="term" value="F:ATP binding"/>
    <property type="evidence" value="ECO:0007669"/>
    <property type="project" value="UniProtKB-UniRule"/>
</dbReference>
<comment type="pathway">
    <text evidence="3 13">Sulfur metabolism; glutathione biosynthesis; glutathione from L-cysteine and L-glutamate: step 1/2.</text>
</comment>
<evidence type="ECO:0000313" key="16">
    <source>
        <dbReference type="Proteomes" id="UP000217758"/>
    </source>
</evidence>
<dbReference type="SUPFAM" id="SSF56059">
    <property type="entry name" value="Glutathione synthetase ATP-binding domain-like"/>
    <property type="match status" value="1"/>
</dbReference>
<evidence type="ECO:0000313" key="15">
    <source>
        <dbReference type="EMBL" id="BAQ25111.1"/>
    </source>
</evidence>
<dbReference type="InterPro" id="IPR014746">
    <property type="entry name" value="Gln_synth/guanido_kin_cat_dom"/>
</dbReference>
<dbReference type="InterPro" id="IPR006334">
    <property type="entry name" value="Glut_cys_ligase"/>
</dbReference>
<evidence type="ECO:0000256" key="8">
    <source>
        <dbReference type="ARBA" id="ARBA00022840"/>
    </source>
</evidence>
<evidence type="ECO:0000256" key="13">
    <source>
        <dbReference type="HAMAP-Rule" id="MF_00782"/>
    </source>
</evidence>
<dbReference type="SUPFAM" id="SSF55931">
    <property type="entry name" value="Glutamine synthetase/guanido kinase"/>
    <property type="match status" value="1"/>
</dbReference>
<comment type="catalytic activity">
    <reaction evidence="13">
        <text>gamma-L-glutamyl-L-cysteine + glycine + ATP = glutathione + ADP + phosphate + H(+)</text>
        <dbReference type="Rhea" id="RHEA:13557"/>
        <dbReference type="ChEBI" id="CHEBI:15378"/>
        <dbReference type="ChEBI" id="CHEBI:30616"/>
        <dbReference type="ChEBI" id="CHEBI:43474"/>
        <dbReference type="ChEBI" id="CHEBI:57305"/>
        <dbReference type="ChEBI" id="CHEBI:57925"/>
        <dbReference type="ChEBI" id="CHEBI:58173"/>
        <dbReference type="ChEBI" id="CHEBI:456216"/>
        <dbReference type="EC" id="6.3.2.3"/>
    </reaction>
</comment>
<dbReference type="GO" id="GO:0005829">
    <property type="term" value="C:cytosol"/>
    <property type="evidence" value="ECO:0007669"/>
    <property type="project" value="TreeGrafter"/>
</dbReference>
<organism evidence="15 16">
    <name type="scientific">Streptococcus troglodytae</name>
    <dbReference type="NCBI Taxonomy" id="1111760"/>
    <lineage>
        <taxon>Bacteria</taxon>
        <taxon>Bacillati</taxon>
        <taxon>Bacillota</taxon>
        <taxon>Bacilli</taxon>
        <taxon>Lactobacillales</taxon>
        <taxon>Streptococcaceae</taxon>
        <taxon>Streptococcus</taxon>
    </lineage>
</organism>
<dbReference type="NCBIfam" id="TIGR01435">
    <property type="entry name" value="glu_cys_lig_rel"/>
    <property type="match status" value="1"/>
</dbReference>
<keyword evidence="7 13" id="KW-0547">Nucleotide-binding</keyword>
<dbReference type="InterPro" id="IPR007370">
    <property type="entry name" value="Glu_cys_ligase"/>
</dbReference>
<dbReference type="GO" id="GO:0046872">
    <property type="term" value="F:metal ion binding"/>
    <property type="evidence" value="ECO:0007669"/>
    <property type="project" value="UniProtKB-KW"/>
</dbReference>
<comment type="function">
    <text evidence="13">Synthesizes glutathione from L-glutamate and L-cysteine via gamma-L-glutamyl-L-cysteine.</text>
</comment>
<comment type="similarity">
    <text evidence="13">In the N-terminal section; belongs to the glutamate--cysteine ligase type 1 family. Type 2 subfamily.</text>
</comment>
<dbReference type="EC" id="6.3.2.3" evidence="13"/>
<keyword evidence="11 13" id="KW-0511">Multifunctional enzyme</keyword>
<dbReference type="InterPro" id="IPR011761">
    <property type="entry name" value="ATP-grasp"/>
</dbReference>
<dbReference type="NCBIfam" id="NF002688">
    <property type="entry name" value="PRK02471.1"/>
    <property type="match status" value="1"/>
</dbReference>
<keyword evidence="6" id="KW-0479">Metal-binding</keyword>
<keyword evidence="10" id="KW-0464">Manganese</keyword>
<keyword evidence="5 13" id="KW-0317">Glutathione biosynthesis</keyword>
<dbReference type="EC" id="6.3.2.2" evidence="13"/>
<dbReference type="EMBL" id="AP014612">
    <property type="protein sequence ID" value="BAQ25111.1"/>
    <property type="molecule type" value="Genomic_DNA"/>
</dbReference>
<comment type="subunit">
    <text evidence="13">Monomer.</text>
</comment>
<dbReference type="GO" id="GO:0004363">
    <property type="term" value="F:glutathione synthase activity"/>
    <property type="evidence" value="ECO:0007669"/>
    <property type="project" value="UniProtKB-UniRule"/>
</dbReference>
<proteinExistence type="inferred from homology"/>
<dbReference type="AlphaFoldDB" id="A0A1L7LLQ9"/>
<dbReference type="Pfam" id="PF18419">
    <property type="entry name" value="ATP-grasp_6"/>
    <property type="match status" value="1"/>
</dbReference>
<comment type="cofactor">
    <cofactor evidence="1">
        <name>Mn(2+)</name>
        <dbReference type="ChEBI" id="CHEBI:29035"/>
    </cofactor>
</comment>
<keyword evidence="8 13" id="KW-0067">ATP-binding</keyword>
<gene>
    <name evidence="13" type="primary">gshAB</name>
    <name evidence="13" type="synonym">gshF</name>
    <name evidence="15" type="ORF">SRT_18500</name>
</gene>
<name>A0A1L7LLQ9_9STRE</name>
<dbReference type="UniPathway" id="UPA00142">
    <property type="reaction ID" value="UER00209"/>
</dbReference>
<dbReference type="InterPro" id="IPR040657">
    <property type="entry name" value="GshAB_ATP-grasp"/>
</dbReference>
<keyword evidence="4 13" id="KW-0436">Ligase</keyword>
<dbReference type="Gene3D" id="3.30.470.20">
    <property type="entry name" value="ATP-grasp fold, B domain"/>
    <property type="match status" value="2"/>
</dbReference>
<reference evidence="15 16" key="1">
    <citation type="journal article" date="2016" name="Microbiol. Immunol.">
        <title>Complete genome sequence of Streptococcus troglodytae TKU31 isolated from the oral cavity of a chimpanzee (Pan troglodytes).</title>
        <authorList>
            <person name="Okamoto M."/>
            <person name="Naito M."/>
            <person name="Miyanohara M."/>
            <person name="Imai S."/>
            <person name="Nomura Y."/>
            <person name="Saito W."/>
            <person name="Momoi Y."/>
            <person name="Takada K."/>
            <person name="Miyabe-Nishiwaki T."/>
            <person name="Tomonaga M."/>
            <person name="Hanada N."/>
        </authorList>
    </citation>
    <scope>NUCLEOTIDE SEQUENCE [LARGE SCALE GENOMIC DNA]</scope>
    <source>
        <strain evidence="16">TKU 31</strain>
    </source>
</reference>
<comment type="cofactor">
    <cofactor evidence="2">
        <name>Mg(2+)</name>
        <dbReference type="ChEBI" id="CHEBI:18420"/>
    </cofactor>
</comment>
<dbReference type="HAMAP" id="MF_00782">
    <property type="entry name" value="Glut_biosynth"/>
    <property type="match status" value="1"/>
</dbReference>
<keyword evidence="9" id="KW-0460">Magnesium</keyword>
<dbReference type="RefSeq" id="WP_193432418.1">
    <property type="nucleotide sequence ID" value="NZ_AP014612.1"/>
</dbReference>
<evidence type="ECO:0000256" key="3">
    <source>
        <dbReference type="ARBA" id="ARBA00005006"/>
    </source>
</evidence>
<dbReference type="PANTHER" id="PTHR38761">
    <property type="entry name" value="GLUTAMATE--CYSTEINE LIGASE"/>
    <property type="match status" value="1"/>
</dbReference>
<evidence type="ECO:0000256" key="6">
    <source>
        <dbReference type="ARBA" id="ARBA00022723"/>
    </source>
</evidence>
<evidence type="ECO:0000256" key="11">
    <source>
        <dbReference type="ARBA" id="ARBA00023268"/>
    </source>
</evidence>
<evidence type="ECO:0000256" key="5">
    <source>
        <dbReference type="ARBA" id="ARBA00022684"/>
    </source>
</evidence>
<dbReference type="PANTHER" id="PTHR38761:SF1">
    <property type="entry name" value="GLUTAMATE--CYSTEINE LIGASE"/>
    <property type="match status" value="1"/>
</dbReference>
<feature type="domain" description="ATP-grasp" evidence="14">
    <location>
        <begin position="502"/>
        <end position="760"/>
    </location>
</feature>
<sequence>MYTITIYNEARQPMHINQLLQHANSDLPLLQANFGLERESLRINKTNHCLAQTPHPTALGSRQFHPYIQTDYSESQMELITPVAQSSKEVLRFLGAITDVAERSIDQNQYLWPLSMPPQITEDEIEIAQLEDNFEFSYRQYLAKKYGKILQSISGIHYNMELGADLMNELFELSGYQSFIDFKNDLYLKVAQNFLNYRWFLTYLYGASPIAEKGFLNEELSQAVRSIRNSHLGYVNTDDVKVPFDSLENYVTSIERHVETGALSAEKEFYSAVRLRGSKHNRDYLTKGITYLEFRCFDLNPFNNRGITQETIDSVHLFILAMLWLDTPKKLNQALDKAQELNEKIALSHPLTKLPKEAPVALILEAMEALIKHFKLPSYYDDLLTAIKKQVENPKLTLSGRLFEHIKHASLEHFGQQKGQDYHNYAWQDYYALKGYENMELSTQMLLFDAIQKGVHFEILDENDQFLKLWHNDHIEYVKNGNMTSKDNYVIPLAMANKVVTKKILRENGYPVPAGAEFDNKDEALRYYSQIKNKPIVIKPKTTNFGLGISIFETAASHNDYEKALDIAFIEDSSVLVEEFIAGTEYRFFILDGKCEAVLLRVAANVVGDGYSTVRQLAAQKNKDPLRGRDHRSPLEIINLGDIEMLMLQQEGYTPDDILPKDRKVNLRGNSNVSTGGDSIDVTETMDPSYKKLAADMATAMGAWACGVDLIIPDTHLKASKEKPNCTCIELNFNPSMYMHTYCYQGPGQVITGKILAKLFPEVPIHLTSSNHH</sequence>
<feature type="region of interest" description="Glutamate--cysteine ligase" evidence="13">
    <location>
        <begin position="1"/>
        <end position="346"/>
    </location>
</feature>
<dbReference type="KEGG" id="strg:SRT_18500"/>
<dbReference type="PROSITE" id="PS50975">
    <property type="entry name" value="ATP_GRASP"/>
    <property type="match status" value="1"/>
</dbReference>
<evidence type="ECO:0000256" key="9">
    <source>
        <dbReference type="ARBA" id="ARBA00022842"/>
    </source>
</evidence>
<evidence type="ECO:0000256" key="7">
    <source>
        <dbReference type="ARBA" id="ARBA00022741"/>
    </source>
</evidence>
<dbReference type="Pfam" id="PF04262">
    <property type="entry name" value="Glu_cys_ligase"/>
    <property type="match status" value="1"/>
</dbReference>
<evidence type="ECO:0000256" key="12">
    <source>
        <dbReference type="ARBA" id="ARBA00048819"/>
    </source>
</evidence>
<comment type="pathway">
    <text evidence="13">Sulfur metabolism; glutathione biosynthesis; glutathione from L-cysteine and L-glutamate: step 2/2.</text>
</comment>
<accession>A0A1L7LLQ9</accession>
<evidence type="ECO:0000256" key="1">
    <source>
        <dbReference type="ARBA" id="ARBA00001936"/>
    </source>
</evidence>
<dbReference type="Proteomes" id="UP000217758">
    <property type="component" value="Chromosome"/>
</dbReference>
<comment type="catalytic activity">
    <reaction evidence="12 13">
        <text>L-cysteine + L-glutamate + ATP = gamma-L-glutamyl-L-cysteine + ADP + phosphate + H(+)</text>
        <dbReference type="Rhea" id="RHEA:13285"/>
        <dbReference type="ChEBI" id="CHEBI:15378"/>
        <dbReference type="ChEBI" id="CHEBI:29985"/>
        <dbReference type="ChEBI" id="CHEBI:30616"/>
        <dbReference type="ChEBI" id="CHEBI:35235"/>
        <dbReference type="ChEBI" id="CHEBI:43474"/>
        <dbReference type="ChEBI" id="CHEBI:58173"/>
        <dbReference type="ChEBI" id="CHEBI:456216"/>
        <dbReference type="EC" id="6.3.2.2"/>
    </reaction>
</comment>
<dbReference type="GO" id="GO:0004357">
    <property type="term" value="F:glutamate-cysteine ligase activity"/>
    <property type="evidence" value="ECO:0007669"/>
    <property type="project" value="UniProtKB-UniRule"/>
</dbReference>
<evidence type="ECO:0000256" key="4">
    <source>
        <dbReference type="ARBA" id="ARBA00022598"/>
    </source>
</evidence>
<evidence type="ECO:0000256" key="10">
    <source>
        <dbReference type="ARBA" id="ARBA00023211"/>
    </source>
</evidence>
<evidence type="ECO:0000256" key="2">
    <source>
        <dbReference type="ARBA" id="ARBA00001946"/>
    </source>
</evidence>